<dbReference type="GO" id="GO:0006004">
    <property type="term" value="P:fucose metabolic process"/>
    <property type="evidence" value="ECO:0007669"/>
    <property type="project" value="InterPro"/>
</dbReference>
<dbReference type="InterPro" id="IPR031919">
    <property type="entry name" value="Fucosidase_C"/>
</dbReference>
<dbReference type="PANTHER" id="PTHR10030">
    <property type="entry name" value="ALPHA-L-FUCOSIDASE"/>
    <property type="match status" value="1"/>
</dbReference>
<protein>
    <recommendedName>
        <fullName evidence="3">alpha-L-fucosidase</fullName>
        <ecNumber evidence="3">3.2.1.51</ecNumber>
    </recommendedName>
</protein>
<keyword evidence="4 8" id="KW-0732">Signal</keyword>
<evidence type="ECO:0000256" key="8">
    <source>
        <dbReference type="PIRNR" id="PIRNR001092"/>
    </source>
</evidence>
<feature type="chain" id="PRO_5040557077" description="alpha-L-fucosidase" evidence="8">
    <location>
        <begin position="24"/>
        <end position="501"/>
    </location>
</feature>
<reference evidence="13" key="1">
    <citation type="submission" date="2020-06" db="EMBL/GenBank/DDBJ databases">
        <authorList>
            <consortium name="Plant Systems Biology data submission"/>
        </authorList>
    </citation>
    <scope>NUCLEOTIDE SEQUENCE</scope>
    <source>
        <strain evidence="13">D6</strain>
    </source>
</reference>
<dbReference type="Proteomes" id="UP001153069">
    <property type="component" value="Unassembled WGS sequence"/>
</dbReference>
<evidence type="ECO:0000256" key="1">
    <source>
        <dbReference type="ARBA" id="ARBA00004071"/>
    </source>
</evidence>
<dbReference type="SUPFAM" id="SSF51445">
    <property type="entry name" value="(Trans)glycosidases"/>
    <property type="match status" value="1"/>
</dbReference>
<proteinExistence type="inferred from homology"/>
<evidence type="ECO:0000256" key="9">
    <source>
        <dbReference type="PIRSR" id="PIRSR001092-1"/>
    </source>
</evidence>
<dbReference type="InterPro" id="IPR017853">
    <property type="entry name" value="GH"/>
</dbReference>
<dbReference type="OrthoDB" id="38750at2759"/>
<evidence type="ECO:0000259" key="12">
    <source>
        <dbReference type="Pfam" id="PF16757"/>
    </source>
</evidence>
<dbReference type="GO" id="GO:0016139">
    <property type="term" value="P:glycoside catabolic process"/>
    <property type="evidence" value="ECO:0007669"/>
    <property type="project" value="TreeGrafter"/>
</dbReference>
<organism evidence="13 14">
    <name type="scientific">Seminavis robusta</name>
    <dbReference type="NCBI Taxonomy" id="568900"/>
    <lineage>
        <taxon>Eukaryota</taxon>
        <taxon>Sar</taxon>
        <taxon>Stramenopiles</taxon>
        <taxon>Ochrophyta</taxon>
        <taxon>Bacillariophyta</taxon>
        <taxon>Bacillariophyceae</taxon>
        <taxon>Bacillariophycidae</taxon>
        <taxon>Naviculales</taxon>
        <taxon>Naviculaceae</taxon>
        <taxon>Seminavis</taxon>
    </lineage>
</organism>
<evidence type="ECO:0000313" key="13">
    <source>
        <dbReference type="EMBL" id="CAB9512529.1"/>
    </source>
</evidence>
<dbReference type="GO" id="GO:0005764">
    <property type="term" value="C:lysosome"/>
    <property type="evidence" value="ECO:0007669"/>
    <property type="project" value="TreeGrafter"/>
</dbReference>
<dbReference type="PROSITE" id="PS51257">
    <property type="entry name" value="PROKAR_LIPOPROTEIN"/>
    <property type="match status" value="1"/>
</dbReference>
<comment type="function">
    <text evidence="1">Alpha-L-fucosidase is responsible for hydrolyzing the alpha-1,6-linked fucose joined to the reducing-end N-acetylglucosamine of the carbohydrate moieties of glycoproteins.</text>
</comment>
<name>A0A9N8E241_9STRA</name>
<dbReference type="GO" id="GO:0004560">
    <property type="term" value="F:alpha-L-fucosidase activity"/>
    <property type="evidence" value="ECO:0007669"/>
    <property type="project" value="UniProtKB-EC"/>
</dbReference>
<dbReference type="InterPro" id="IPR057739">
    <property type="entry name" value="Glyco_hydro_29_N"/>
</dbReference>
<evidence type="ECO:0000256" key="5">
    <source>
        <dbReference type="ARBA" id="ARBA00022801"/>
    </source>
</evidence>
<dbReference type="InterPro" id="IPR000933">
    <property type="entry name" value="Glyco_hydro_29"/>
</dbReference>
<evidence type="ECO:0000256" key="2">
    <source>
        <dbReference type="ARBA" id="ARBA00007951"/>
    </source>
</evidence>
<dbReference type="EC" id="3.2.1.51" evidence="3"/>
<dbReference type="Pfam" id="PF01120">
    <property type="entry name" value="Alpha_L_fucos"/>
    <property type="match status" value="1"/>
</dbReference>
<dbReference type="PIRSF" id="PIRSF001092">
    <property type="entry name" value="Alpha-L-fucosidase"/>
    <property type="match status" value="1"/>
</dbReference>
<dbReference type="SMART" id="SM00812">
    <property type="entry name" value="Alpha_L_fucos"/>
    <property type="match status" value="1"/>
</dbReference>
<comment type="caution">
    <text evidence="13">The sequence shown here is derived from an EMBL/GenBank/DDBJ whole genome shotgun (WGS) entry which is preliminary data.</text>
</comment>
<evidence type="ECO:0000313" key="14">
    <source>
        <dbReference type="Proteomes" id="UP001153069"/>
    </source>
</evidence>
<dbReference type="FunFam" id="3.20.20.80:FF:000027">
    <property type="entry name" value="Alpha-L-fucosidase"/>
    <property type="match status" value="1"/>
</dbReference>
<evidence type="ECO:0000259" key="11">
    <source>
        <dbReference type="Pfam" id="PF01120"/>
    </source>
</evidence>
<gene>
    <name evidence="13" type="ORF">SEMRO_541_G163100.1</name>
</gene>
<feature type="region of interest" description="Disordered" evidence="10">
    <location>
        <begin position="447"/>
        <end position="474"/>
    </location>
</feature>
<keyword evidence="14" id="KW-1185">Reference proteome</keyword>
<evidence type="ECO:0000256" key="7">
    <source>
        <dbReference type="ARBA" id="ARBA00023295"/>
    </source>
</evidence>
<keyword evidence="7 8" id="KW-0326">Glycosidase</keyword>
<dbReference type="EMBL" id="CAICTM010000540">
    <property type="protein sequence ID" value="CAB9512529.1"/>
    <property type="molecule type" value="Genomic_DNA"/>
</dbReference>
<feature type="signal peptide" evidence="8">
    <location>
        <begin position="1"/>
        <end position="23"/>
    </location>
</feature>
<evidence type="ECO:0000256" key="6">
    <source>
        <dbReference type="ARBA" id="ARBA00023180"/>
    </source>
</evidence>
<dbReference type="PRINTS" id="PR00741">
    <property type="entry name" value="GLHYDRLASE29"/>
</dbReference>
<keyword evidence="6" id="KW-0325">Glycoprotein</keyword>
<keyword evidence="5 8" id="KW-0378">Hydrolase</keyword>
<feature type="domain" description="Alpha-L-fucosidase C-terminal" evidence="12">
    <location>
        <begin position="380"/>
        <end position="446"/>
    </location>
</feature>
<dbReference type="AlphaFoldDB" id="A0A9N8E241"/>
<dbReference type="InterPro" id="IPR016286">
    <property type="entry name" value="FUC_metazoa-typ"/>
</dbReference>
<feature type="domain" description="Glycoside hydrolase family 29 N-terminal" evidence="11">
    <location>
        <begin position="13"/>
        <end position="368"/>
    </location>
</feature>
<sequence>MVIRSLLISALLLACKAPWRTAAWDPTWESLDSRPLPAWYDEAKFGIFIHWGVFSVPAFDTEWFWWVWKGGYDGPVKPSFQKFVEESEVKNFAYQDYAHRFTAQLWNPDEWAKIFKRAGAQYVVLTSKHHEGFCNWDSRNLHHTWNWNAMDVGPRRDLVGDLAKAVKNTTSSHTNQKLHFGLYHSLFEWFNPLYIEDMKNNFTTQNFAKHKSIPEMYDLVKKYEPEIIWSDGYGGGHSDYWNVTEFLAWYATNSTVNQTAVWNDRWGRDAMCKHGSFRTCHDKFRPSNLTEFKFENCYTIDRGSWGYNRMAGYDAYETTADLIHLLIETVAFNGNLLLNVGPRADGTMPPIFVDRLVGMGDWLEVNGEAIYKSKPWNVCQNETASTDVFYTTTVDAKTGDKTLFAMIRSWPEDDKLRLACPETTNHTQARMLGVTKEVAWSAATEKVDSGNAASSTARELQGKTKTKTQKPGMELDLPPLNPATIPCQHAWVVALTGLKNL</sequence>
<evidence type="ECO:0000256" key="4">
    <source>
        <dbReference type="ARBA" id="ARBA00022729"/>
    </source>
</evidence>
<comment type="similarity">
    <text evidence="2 8">Belongs to the glycosyl hydrolase 29 family.</text>
</comment>
<evidence type="ECO:0000256" key="10">
    <source>
        <dbReference type="SAM" id="MobiDB-lite"/>
    </source>
</evidence>
<accession>A0A9N8E241</accession>
<dbReference type="PANTHER" id="PTHR10030:SF37">
    <property type="entry name" value="ALPHA-L-FUCOSIDASE-RELATED"/>
    <property type="match status" value="1"/>
</dbReference>
<dbReference type="Pfam" id="PF16757">
    <property type="entry name" value="Fucosidase_C"/>
    <property type="match status" value="1"/>
</dbReference>
<feature type="site" description="May be important for catalysis" evidence="9">
    <location>
        <position position="297"/>
    </location>
</feature>
<evidence type="ECO:0000256" key="3">
    <source>
        <dbReference type="ARBA" id="ARBA00012662"/>
    </source>
</evidence>
<dbReference type="Gene3D" id="3.20.20.80">
    <property type="entry name" value="Glycosidases"/>
    <property type="match status" value="1"/>
</dbReference>